<name>A0A382TU03_9ZZZZ</name>
<gene>
    <name evidence="1" type="ORF">METZ01_LOCUS378390</name>
</gene>
<dbReference type="AlphaFoldDB" id="A0A382TU03"/>
<accession>A0A382TU03</accession>
<proteinExistence type="predicted"/>
<reference evidence="1" key="1">
    <citation type="submission" date="2018-05" db="EMBL/GenBank/DDBJ databases">
        <authorList>
            <person name="Lanie J.A."/>
            <person name="Ng W.-L."/>
            <person name="Kazmierczak K.M."/>
            <person name="Andrzejewski T.M."/>
            <person name="Davidsen T.M."/>
            <person name="Wayne K.J."/>
            <person name="Tettelin H."/>
            <person name="Glass J.I."/>
            <person name="Rusch D."/>
            <person name="Podicherti R."/>
            <person name="Tsui H.-C.T."/>
            <person name="Winkler M.E."/>
        </authorList>
    </citation>
    <scope>NUCLEOTIDE SEQUENCE</scope>
</reference>
<dbReference type="EMBL" id="UINC01139157">
    <property type="protein sequence ID" value="SVD25536.1"/>
    <property type="molecule type" value="Genomic_DNA"/>
</dbReference>
<protein>
    <submittedName>
        <fullName evidence="1">Uncharacterized protein</fullName>
    </submittedName>
</protein>
<organism evidence="1">
    <name type="scientific">marine metagenome</name>
    <dbReference type="NCBI Taxonomy" id="408172"/>
    <lineage>
        <taxon>unclassified sequences</taxon>
        <taxon>metagenomes</taxon>
        <taxon>ecological metagenomes</taxon>
    </lineage>
</organism>
<sequence length="23" mass="2551">MQLGPTKGKTSVILYARETQILC</sequence>
<evidence type="ECO:0000313" key="1">
    <source>
        <dbReference type="EMBL" id="SVD25536.1"/>
    </source>
</evidence>